<dbReference type="SUPFAM" id="SSF55729">
    <property type="entry name" value="Acyl-CoA N-acyltransferases (Nat)"/>
    <property type="match status" value="1"/>
</dbReference>
<sequence length="146" mass="16325">MIRLAEPEDVPTIETLVCEAFALYLPRMDRPPGPMLDDYAAHVAAGRASVLTRHGRIAGVLILAPEDDHLLLDTVAVSPRFQGKGIGRALVAHAETEARRLGLPEVRLYTNEVMTENLPLYRHLGFVETHRAAENGYRRVFMTKRL</sequence>
<keyword evidence="1" id="KW-0808">Transferase</keyword>
<dbReference type="Gene3D" id="3.40.630.30">
    <property type="match status" value="1"/>
</dbReference>
<keyword evidence="2" id="KW-0012">Acyltransferase</keyword>
<evidence type="ECO:0000256" key="2">
    <source>
        <dbReference type="ARBA" id="ARBA00023315"/>
    </source>
</evidence>
<dbReference type="PANTHER" id="PTHR43877">
    <property type="entry name" value="AMINOALKYLPHOSPHONATE N-ACETYLTRANSFERASE-RELATED-RELATED"/>
    <property type="match status" value="1"/>
</dbReference>
<evidence type="ECO:0000313" key="5">
    <source>
        <dbReference type="Proteomes" id="UP001242480"/>
    </source>
</evidence>
<keyword evidence="5" id="KW-1185">Reference proteome</keyword>
<protein>
    <submittedName>
        <fullName evidence="4">Ribosomal protein S18 acetylase RimI-like enzyme</fullName>
    </submittedName>
</protein>
<dbReference type="PROSITE" id="PS51186">
    <property type="entry name" value="GNAT"/>
    <property type="match status" value="1"/>
</dbReference>
<dbReference type="Proteomes" id="UP001242480">
    <property type="component" value="Unassembled WGS sequence"/>
</dbReference>
<accession>A0ABU0JAG1</accession>
<dbReference type="RefSeq" id="WP_307276052.1">
    <property type="nucleotide sequence ID" value="NZ_JAUSVX010000008.1"/>
</dbReference>
<evidence type="ECO:0000259" key="3">
    <source>
        <dbReference type="PROSITE" id="PS51186"/>
    </source>
</evidence>
<dbReference type="InterPro" id="IPR016181">
    <property type="entry name" value="Acyl_CoA_acyltransferase"/>
</dbReference>
<dbReference type="CDD" id="cd04301">
    <property type="entry name" value="NAT_SF"/>
    <property type="match status" value="1"/>
</dbReference>
<proteinExistence type="predicted"/>
<dbReference type="InterPro" id="IPR000182">
    <property type="entry name" value="GNAT_dom"/>
</dbReference>
<evidence type="ECO:0000313" key="4">
    <source>
        <dbReference type="EMBL" id="MDQ0471251.1"/>
    </source>
</evidence>
<feature type="domain" description="N-acetyltransferase" evidence="3">
    <location>
        <begin position="1"/>
        <end position="146"/>
    </location>
</feature>
<dbReference type="EMBL" id="JAUSVX010000008">
    <property type="protein sequence ID" value="MDQ0471251.1"/>
    <property type="molecule type" value="Genomic_DNA"/>
</dbReference>
<evidence type="ECO:0000256" key="1">
    <source>
        <dbReference type="ARBA" id="ARBA00022679"/>
    </source>
</evidence>
<gene>
    <name evidence="4" type="ORF">QO011_004274</name>
</gene>
<dbReference type="InterPro" id="IPR050832">
    <property type="entry name" value="Bact_Acetyltransf"/>
</dbReference>
<comment type="caution">
    <text evidence="4">The sequence shown here is derived from an EMBL/GenBank/DDBJ whole genome shotgun (WGS) entry which is preliminary data.</text>
</comment>
<dbReference type="PANTHER" id="PTHR43877:SF2">
    <property type="entry name" value="AMINOALKYLPHOSPHONATE N-ACETYLTRANSFERASE-RELATED"/>
    <property type="match status" value="1"/>
</dbReference>
<reference evidence="4 5" key="1">
    <citation type="submission" date="2023-07" db="EMBL/GenBank/DDBJ databases">
        <title>Genomic Encyclopedia of Type Strains, Phase IV (KMG-IV): sequencing the most valuable type-strain genomes for metagenomic binning, comparative biology and taxonomic classification.</title>
        <authorList>
            <person name="Goeker M."/>
        </authorList>
    </citation>
    <scope>NUCLEOTIDE SEQUENCE [LARGE SCALE GENOMIC DNA]</scope>
    <source>
        <strain evidence="4 5">DSM 19619</strain>
    </source>
</reference>
<name>A0ABU0JAG1_9HYPH</name>
<organism evidence="4 5">
    <name type="scientific">Labrys wisconsinensis</name>
    <dbReference type="NCBI Taxonomy" id="425677"/>
    <lineage>
        <taxon>Bacteria</taxon>
        <taxon>Pseudomonadati</taxon>
        <taxon>Pseudomonadota</taxon>
        <taxon>Alphaproteobacteria</taxon>
        <taxon>Hyphomicrobiales</taxon>
        <taxon>Xanthobacteraceae</taxon>
        <taxon>Labrys</taxon>
    </lineage>
</organism>
<dbReference type="Pfam" id="PF00583">
    <property type="entry name" value="Acetyltransf_1"/>
    <property type="match status" value="1"/>
</dbReference>